<keyword evidence="2" id="KW-0472">Membrane</keyword>
<sequence>MCAAIMHYVQGYELVYCADEYNFICEKDMDCIPGRFGPGCQSECHCLGEVCDTRLGPPKCPWGCQPGWTGETCSKPKQKPEVRYFCINSPEKHFGSYVDVHVHTHGINFRSIYALSANSTKRGEWCPGTIVSSDDAEHEHVTIMIKMNETIADDIRDGKCSGQEVANNHFEWTLVIQEFEGILLESDIQVLISCDFNASETLQRSALSQQSDTQEFYDKVELIPETADVTLDVVDPYTREVITEATIGSHVALQIRFGYQEDSLVKGVRPHHCVATCTSGHESKDLLGHDGCTAPGSPVPHFQKDENSTNSISTPWFPLFAFADHTEVVFKCGFRLCFHADDCEPGCRHDGHHDDSHDHDGHHHDGHRHRRSAPGLWPELSTDQELDWTTKVIRILPNIPSQAKTTAKPPVTKKRSGNFQGRHRFFGKAARAQESKRGKTEQPALTPTTTTATTTSKTTSKLDMMALLSPITFGLLMLLVLMLTVVFLVFHFTLRRTVDDMRHEMLLQKRSRDTAPHYHNIPNLNTQGKVNV</sequence>
<keyword evidence="5" id="KW-1185">Reference proteome</keyword>
<dbReference type="Pfam" id="PF25272">
    <property type="entry name" value="VERL_C"/>
    <property type="match status" value="1"/>
</dbReference>
<dbReference type="Gene3D" id="2.60.40.4100">
    <property type="entry name" value="Zona pellucida, ZP-C domain"/>
    <property type="match status" value="1"/>
</dbReference>
<accession>A0AAV4IU11</accession>
<feature type="compositionally biased region" description="Basic and acidic residues" evidence="1">
    <location>
        <begin position="353"/>
        <end position="363"/>
    </location>
</feature>
<dbReference type="AlphaFoldDB" id="A0AAV4IU11"/>
<feature type="domain" description="ZP" evidence="3">
    <location>
        <begin position="85"/>
        <end position="354"/>
    </location>
</feature>
<dbReference type="PROSITE" id="PS51034">
    <property type="entry name" value="ZP_2"/>
    <property type="match status" value="1"/>
</dbReference>
<name>A0AAV4IU11_9GAST</name>
<comment type="caution">
    <text evidence="4">The sequence shown here is derived from an EMBL/GenBank/DDBJ whole genome shotgun (WGS) entry which is preliminary data.</text>
</comment>
<dbReference type="EMBL" id="BMAT01002771">
    <property type="protein sequence ID" value="GFS13605.1"/>
    <property type="molecule type" value="Genomic_DNA"/>
</dbReference>
<organism evidence="4 5">
    <name type="scientific">Elysia marginata</name>
    <dbReference type="NCBI Taxonomy" id="1093978"/>
    <lineage>
        <taxon>Eukaryota</taxon>
        <taxon>Metazoa</taxon>
        <taxon>Spiralia</taxon>
        <taxon>Lophotrochozoa</taxon>
        <taxon>Mollusca</taxon>
        <taxon>Gastropoda</taxon>
        <taxon>Heterobranchia</taxon>
        <taxon>Euthyneura</taxon>
        <taxon>Panpulmonata</taxon>
        <taxon>Sacoglossa</taxon>
        <taxon>Placobranchoidea</taxon>
        <taxon>Plakobranchidae</taxon>
        <taxon>Elysia</taxon>
    </lineage>
</organism>
<feature type="compositionally biased region" description="Basic and acidic residues" evidence="1">
    <location>
        <begin position="431"/>
        <end position="440"/>
    </location>
</feature>
<evidence type="ECO:0000259" key="3">
    <source>
        <dbReference type="PROSITE" id="PS51034"/>
    </source>
</evidence>
<evidence type="ECO:0000313" key="5">
    <source>
        <dbReference type="Proteomes" id="UP000762676"/>
    </source>
</evidence>
<dbReference type="PANTHER" id="PTHR46560:SF5">
    <property type="entry name" value="CYPHER, ISOFORM B"/>
    <property type="match status" value="1"/>
</dbReference>
<dbReference type="PANTHER" id="PTHR46560">
    <property type="entry name" value="CYPHER, ISOFORM B"/>
    <property type="match status" value="1"/>
</dbReference>
<dbReference type="InterPro" id="IPR001507">
    <property type="entry name" value="ZP_dom"/>
</dbReference>
<evidence type="ECO:0000256" key="1">
    <source>
        <dbReference type="SAM" id="MobiDB-lite"/>
    </source>
</evidence>
<keyword evidence="2" id="KW-0812">Transmembrane</keyword>
<feature type="region of interest" description="Disordered" evidence="1">
    <location>
        <begin position="429"/>
        <end position="453"/>
    </location>
</feature>
<dbReference type="InterPro" id="IPR057371">
    <property type="entry name" value="VERL_C"/>
</dbReference>
<feature type="compositionally biased region" description="Low complexity" evidence="1">
    <location>
        <begin position="443"/>
        <end position="453"/>
    </location>
</feature>
<feature type="region of interest" description="Disordered" evidence="1">
    <location>
        <begin position="353"/>
        <end position="378"/>
    </location>
</feature>
<protein>
    <recommendedName>
        <fullName evidence="3">ZP domain-containing protein</fullName>
    </recommendedName>
</protein>
<evidence type="ECO:0000313" key="4">
    <source>
        <dbReference type="EMBL" id="GFS13605.1"/>
    </source>
</evidence>
<dbReference type="Proteomes" id="UP000762676">
    <property type="component" value="Unassembled WGS sequence"/>
</dbReference>
<feature type="transmembrane region" description="Helical" evidence="2">
    <location>
        <begin position="467"/>
        <end position="492"/>
    </location>
</feature>
<gene>
    <name evidence="4" type="ORF">ElyMa_001401400</name>
</gene>
<evidence type="ECO:0000256" key="2">
    <source>
        <dbReference type="SAM" id="Phobius"/>
    </source>
</evidence>
<keyword evidence="2" id="KW-1133">Transmembrane helix</keyword>
<dbReference type="InterPro" id="IPR042235">
    <property type="entry name" value="ZP-C_dom"/>
</dbReference>
<proteinExistence type="predicted"/>
<reference evidence="4 5" key="1">
    <citation type="journal article" date="2021" name="Elife">
        <title>Chloroplast acquisition without the gene transfer in kleptoplastic sea slugs, Plakobranchus ocellatus.</title>
        <authorList>
            <person name="Maeda T."/>
            <person name="Takahashi S."/>
            <person name="Yoshida T."/>
            <person name="Shimamura S."/>
            <person name="Takaki Y."/>
            <person name="Nagai Y."/>
            <person name="Toyoda A."/>
            <person name="Suzuki Y."/>
            <person name="Arimoto A."/>
            <person name="Ishii H."/>
            <person name="Satoh N."/>
            <person name="Nishiyama T."/>
            <person name="Hasebe M."/>
            <person name="Maruyama T."/>
            <person name="Minagawa J."/>
            <person name="Obokata J."/>
            <person name="Shigenobu S."/>
        </authorList>
    </citation>
    <scope>NUCLEOTIDE SEQUENCE [LARGE SCALE GENOMIC DNA]</scope>
</reference>